<dbReference type="Pfam" id="PF10218">
    <property type="entry name" value="SPRING1"/>
    <property type="match status" value="2"/>
</dbReference>
<dbReference type="EMBL" id="KV918785">
    <property type="protein sequence ID" value="OSX79852.1"/>
    <property type="molecule type" value="Genomic_DNA"/>
</dbReference>
<name>A0A1X6PG59_PORUM</name>
<reference evidence="10 11" key="1">
    <citation type="submission" date="2017-03" db="EMBL/GenBank/DDBJ databases">
        <title>WGS assembly of Porphyra umbilicalis.</title>
        <authorList>
            <person name="Brawley S.H."/>
            <person name="Blouin N.A."/>
            <person name="Ficko-Blean E."/>
            <person name="Wheeler G.L."/>
            <person name="Lohr M."/>
            <person name="Goodson H.V."/>
            <person name="Jenkins J.W."/>
            <person name="Blaby-Haas C.E."/>
            <person name="Helliwell K.E."/>
            <person name="Chan C."/>
            <person name="Marriage T."/>
            <person name="Bhattacharya D."/>
            <person name="Klein A.S."/>
            <person name="Badis Y."/>
            <person name="Brodie J."/>
            <person name="Cao Y."/>
            <person name="Collen J."/>
            <person name="Dittami S.M."/>
            <person name="Gachon C.M."/>
            <person name="Green B.R."/>
            <person name="Karpowicz S."/>
            <person name="Kim J.W."/>
            <person name="Kudahl U."/>
            <person name="Lin S."/>
            <person name="Michel G."/>
            <person name="Mittag M."/>
            <person name="Olson B.J."/>
            <person name="Pangilinan J."/>
            <person name="Peng Y."/>
            <person name="Qiu H."/>
            <person name="Shu S."/>
            <person name="Singer J.T."/>
            <person name="Smith A.G."/>
            <person name="Sprecher B.N."/>
            <person name="Wagner V."/>
            <person name="Wang W."/>
            <person name="Wang Z.-Y."/>
            <person name="Yan J."/>
            <person name="Yarish C."/>
            <person name="Zoeuner-Riek S."/>
            <person name="Zhuang Y."/>
            <person name="Zou Y."/>
            <person name="Lindquist E.A."/>
            <person name="Grimwood J."/>
            <person name="Barry K."/>
            <person name="Rokhsar D.S."/>
            <person name="Schmutz J."/>
            <person name="Stiller J.W."/>
            <person name="Grossman A.R."/>
            <person name="Prochnik S.E."/>
        </authorList>
    </citation>
    <scope>NUCLEOTIDE SEQUENCE [LARGE SCALE GENOMIC DNA]</scope>
    <source>
        <strain evidence="10">4086291</strain>
    </source>
</reference>
<gene>
    <name evidence="10" type="ORF">BU14_0070s0027</name>
</gene>
<dbReference type="AlphaFoldDB" id="A0A1X6PG59"/>
<dbReference type="InterPro" id="IPR019352">
    <property type="entry name" value="SPRING1"/>
</dbReference>
<dbReference type="GO" id="GO:2000640">
    <property type="term" value="P:positive regulation of SREBP signaling pathway"/>
    <property type="evidence" value="ECO:0007669"/>
    <property type="project" value="InterPro"/>
</dbReference>
<keyword evidence="11" id="KW-1185">Reference proteome</keyword>
<comment type="similarity">
    <text evidence="7">Belongs to the SPRING family.</text>
</comment>
<feature type="compositionally biased region" description="Gly residues" evidence="9">
    <location>
        <begin position="165"/>
        <end position="174"/>
    </location>
</feature>
<keyword evidence="6" id="KW-0325">Glycoprotein</keyword>
<keyword evidence="3" id="KW-1133">Transmembrane helix</keyword>
<feature type="compositionally biased region" description="Basic and acidic residues" evidence="9">
    <location>
        <begin position="132"/>
        <end position="141"/>
    </location>
</feature>
<keyword evidence="4" id="KW-0333">Golgi apparatus</keyword>
<proteinExistence type="inferred from homology"/>
<accession>A0A1X6PG59</accession>
<evidence type="ECO:0000256" key="6">
    <source>
        <dbReference type="ARBA" id="ARBA00023180"/>
    </source>
</evidence>
<evidence type="ECO:0000313" key="10">
    <source>
        <dbReference type="EMBL" id="OSX79852.1"/>
    </source>
</evidence>
<dbReference type="Proteomes" id="UP000218209">
    <property type="component" value="Unassembled WGS sequence"/>
</dbReference>
<evidence type="ECO:0000256" key="8">
    <source>
        <dbReference type="ARBA" id="ARBA00023485"/>
    </source>
</evidence>
<evidence type="ECO:0000256" key="1">
    <source>
        <dbReference type="ARBA" id="ARBA00004194"/>
    </source>
</evidence>
<organism evidence="10 11">
    <name type="scientific">Porphyra umbilicalis</name>
    <name type="common">Purple laver</name>
    <name type="synonym">Red alga</name>
    <dbReference type="NCBI Taxonomy" id="2786"/>
    <lineage>
        <taxon>Eukaryota</taxon>
        <taxon>Rhodophyta</taxon>
        <taxon>Bangiophyceae</taxon>
        <taxon>Bangiales</taxon>
        <taxon>Bangiaceae</taxon>
        <taxon>Porphyra</taxon>
    </lineage>
</organism>
<dbReference type="PANTHER" id="PTHR13481:SF0">
    <property type="entry name" value="SREBP REGULATING GENE PROTEIN"/>
    <property type="match status" value="1"/>
</dbReference>
<keyword evidence="2" id="KW-0812">Transmembrane</keyword>
<evidence type="ECO:0000256" key="7">
    <source>
        <dbReference type="ARBA" id="ARBA00023461"/>
    </source>
</evidence>
<feature type="region of interest" description="Disordered" evidence="9">
    <location>
        <begin position="73"/>
        <end position="148"/>
    </location>
</feature>
<feature type="compositionally biased region" description="Pro residues" evidence="9">
    <location>
        <begin position="89"/>
        <end position="99"/>
    </location>
</feature>
<keyword evidence="5" id="KW-0472">Membrane</keyword>
<feature type="compositionally biased region" description="Gly residues" evidence="9">
    <location>
        <begin position="337"/>
        <end position="358"/>
    </location>
</feature>
<feature type="compositionally biased region" description="Gly residues" evidence="9">
    <location>
        <begin position="118"/>
        <end position="130"/>
    </location>
</feature>
<sequence>MRPLAAAGVTIPCRRPVVSAVFLSLGVALLLMGAHDLAVRDGAAHPSLWQLLSRLSAAPVAAALAGTTSLGEGDGAGSGGGGSGGAAAAPPPLAAPPPGAAWRDPSAAPLQTVTSDHGAGGGGGGGGGESPTGRRRDDGRADAGAQSRNLYSVVDMSTSHAPEAGGSGADGAGGTAAAAAGGAAGAAAASRPAGDGGAPPRPCKNTVAGPEYVTDDRGYTCAVEGVRADAGRRGCCALLPTAAAAAAAAATPAAATPPPATPAKAFVAYRRGAAGDRFGTPFDVCAAACRSSSRSVVHENAYRSRAHHCYGGEPPAVEAGLHAGLFDFARPVEAVPRGGGGGGQATGEPYGGRGGGTGDPTVAGGRPVGRSCGVRVSRVHRRESTPVPESVAAASCMRQQFGP</sequence>
<feature type="region of interest" description="Disordered" evidence="9">
    <location>
        <begin position="336"/>
        <end position="370"/>
    </location>
</feature>
<dbReference type="PANTHER" id="PTHR13481">
    <property type="entry name" value="SREBP REGULATING GENE PROTEIN"/>
    <property type="match status" value="1"/>
</dbReference>
<evidence type="ECO:0000313" key="11">
    <source>
        <dbReference type="Proteomes" id="UP000218209"/>
    </source>
</evidence>
<evidence type="ECO:0000256" key="3">
    <source>
        <dbReference type="ARBA" id="ARBA00022989"/>
    </source>
</evidence>
<evidence type="ECO:0000256" key="2">
    <source>
        <dbReference type="ARBA" id="ARBA00022692"/>
    </source>
</evidence>
<comment type="subcellular location">
    <subcellularLocation>
        <location evidence="1">Golgi apparatus membrane</location>
        <topology evidence="1">Single-pass membrane protein</topology>
    </subcellularLocation>
</comment>
<evidence type="ECO:0000256" key="4">
    <source>
        <dbReference type="ARBA" id="ARBA00023034"/>
    </source>
</evidence>
<dbReference type="GO" id="GO:0000139">
    <property type="term" value="C:Golgi membrane"/>
    <property type="evidence" value="ECO:0007669"/>
    <property type="project" value="UniProtKB-SubCell"/>
</dbReference>
<feature type="region of interest" description="Disordered" evidence="9">
    <location>
        <begin position="158"/>
        <end position="177"/>
    </location>
</feature>
<feature type="compositionally biased region" description="Low complexity" evidence="9">
    <location>
        <begin position="359"/>
        <end position="370"/>
    </location>
</feature>
<protein>
    <recommendedName>
        <fullName evidence="8">SREBP regulating gene protein</fullName>
    </recommendedName>
</protein>
<feature type="region of interest" description="Disordered" evidence="9">
    <location>
        <begin position="187"/>
        <end position="209"/>
    </location>
</feature>
<evidence type="ECO:0000256" key="5">
    <source>
        <dbReference type="ARBA" id="ARBA00023136"/>
    </source>
</evidence>
<evidence type="ECO:0000256" key="9">
    <source>
        <dbReference type="SAM" id="MobiDB-lite"/>
    </source>
</evidence>
<feature type="compositionally biased region" description="Gly residues" evidence="9">
    <location>
        <begin position="73"/>
        <end position="85"/>
    </location>
</feature>